<feature type="domain" description="HTH araC/xylS-type" evidence="4">
    <location>
        <begin position="191"/>
        <end position="289"/>
    </location>
</feature>
<keyword evidence="2" id="KW-0238">DNA-binding</keyword>
<accession>A0ABZ0RKV9</accession>
<dbReference type="SMART" id="SM00342">
    <property type="entry name" value="HTH_ARAC"/>
    <property type="match status" value="1"/>
</dbReference>
<reference evidence="5 6" key="1">
    <citation type="submission" date="2023-11" db="EMBL/GenBank/DDBJ databases">
        <title>Coraliomargarita sp. nov., isolated from marine algae.</title>
        <authorList>
            <person name="Lee J.K."/>
            <person name="Baek J.H."/>
            <person name="Kim J.M."/>
            <person name="Choi D.G."/>
            <person name="Jeon C.O."/>
        </authorList>
    </citation>
    <scope>NUCLEOTIDE SEQUENCE [LARGE SCALE GENOMIC DNA]</scope>
    <source>
        <strain evidence="5 6">J2-16</strain>
    </source>
</reference>
<dbReference type="PANTHER" id="PTHR43280">
    <property type="entry name" value="ARAC-FAMILY TRANSCRIPTIONAL REGULATOR"/>
    <property type="match status" value="1"/>
</dbReference>
<organism evidence="5 6">
    <name type="scientific">Coraliomargarita algicola</name>
    <dbReference type="NCBI Taxonomy" id="3092156"/>
    <lineage>
        <taxon>Bacteria</taxon>
        <taxon>Pseudomonadati</taxon>
        <taxon>Verrucomicrobiota</taxon>
        <taxon>Opitutia</taxon>
        <taxon>Puniceicoccales</taxon>
        <taxon>Coraliomargaritaceae</taxon>
        <taxon>Coraliomargarita</taxon>
    </lineage>
</organism>
<proteinExistence type="predicted"/>
<dbReference type="PANTHER" id="PTHR43280:SF11">
    <property type="entry name" value="RCS-SPECIFIC HTH-TYPE TRANSCRIPTIONAL ACTIVATOR RCLR"/>
    <property type="match status" value="1"/>
</dbReference>
<keyword evidence="6" id="KW-1185">Reference proteome</keyword>
<dbReference type="SUPFAM" id="SSF51182">
    <property type="entry name" value="RmlC-like cupins"/>
    <property type="match status" value="1"/>
</dbReference>
<dbReference type="InterPro" id="IPR018060">
    <property type="entry name" value="HTH_AraC"/>
</dbReference>
<evidence type="ECO:0000256" key="1">
    <source>
        <dbReference type="ARBA" id="ARBA00023015"/>
    </source>
</evidence>
<dbReference type="SUPFAM" id="SSF46689">
    <property type="entry name" value="Homeodomain-like"/>
    <property type="match status" value="1"/>
</dbReference>
<protein>
    <submittedName>
        <fullName evidence="5">AraC family transcriptional regulator</fullName>
    </submittedName>
</protein>
<dbReference type="Pfam" id="PF12833">
    <property type="entry name" value="HTH_18"/>
    <property type="match status" value="1"/>
</dbReference>
<evidence type="ECO:0000256" key="3">
    <source>
        <dbReference type="ARBA" id="ARBA00023163"/>
    </source>
</evidence>
<evidence type="ECO:0000259" key="4">
    <source>
        <dbReference type="PROSITE" id="PS01124"/>
    </source>
</evidence>
<keyword evidence="3" id="KW-0804">Transcription</keyword>
<dbReference type="Gene3D" id="2.60.120.10">
    <property type="entry name" value="Jelly Rolls"/>
    <property type="match status" value="1"/>
</dbReference>
<dbReference type="InterPro" id="IPR009057">
    <property type="entry name" value="Homeodomain-like_sf"/>
</dbReference>
<dbReference type="EMBL" id="CP138858">
    <property type="protein sequence ID" value="WPJ95557.1"/>
    <property type="molecule type" value="Genomic_DNA"/>
</dbReference>
<dbReference type="Gene3D" id="1.10.10.60">
    <property type="entry name" value="Homeodomain-like"/>
    <property type="match status" value="2"/>
</dbReference>
<gene>
    <name evidence="5" type="ORF">SH580_19245</name>
</gene>
<evidence type="ECO:0000256" key="2">
    <source>
        <dbReference type="ARBA" id="ARBA00023125"/>
    </source>
</evidence>
<evidence type="ECO:0000313" key="6">
    <source>
        <dbReference type="Proteomes" id="UP001324993"/>
    </source>
</evidence>
<dbReference type="Proteomes" id="UP001324993">
    <property type="component" value="Chromosome"/>
</dbReference>
<dbReference type="PROSITE" id="PS01124">
    <property type="entry name" value="HTH_ARAC_FAMILY_2"/>
    <property type="match status" value="1"/>
</dbReference>
<name>A0ABZ0RKV9_9BACT</name>
<dbReference type="InterPro" id="IPR014710">
    <property type="entry name" value="RmlC-like_jellyroll"/>
</dbReference>
<dbReference type="InterPro" id="IPR011051">
    <property type="entry name" value="RmlC_Cupin_sf"/>
</dbReference>
<keyword evidence="1" id="KW-0805">Transcription regulation</keyword>
<evidence type="ECO:0000313" key="5">
    <source>
        <dbReference type="EMBL" id="WPJ95557.1"/>
    </source>
</evidence>
<sequence>MHHRPLKPTISRWIQFESNSRVFCIPINHAAGRPLRELGVVNAGEDQLQGHFRAGTPCSVTHLVWYVTQGSVHCEDGQSSRLAQAGDVILCPAQLPHYIETASKQAAGLWFHLSDISQWKHLHNTKATIRPANDMNTLKRLMEGFETESLSSTPLSESMSLHYAELISLTLRRELLLNSEPAYGAIHQRLNALWKDVEFKPEYEWTTECLAERVNVSSSYLYKLIATHFGCSPMKMVLRLRMKRAEALLLHTDLAIDAIASEVGYQTAYAFSNAYLKHTNQRPGAFRSKARKKLLQAKNNDS</sequence>
<dbReference type="RefSeq" id="WP_319832436.1">
    <property type="nucleotide sequence ID" value="NZ_CP138858.1"/>
</dbReference>